<keyword evidence="2" id="KW-1185">Reference proteome</keyword>
<protein>
    <submittedName>
        <fullName evidence="1">Uncharacterized protein</fullName>
    </submittedName>
</protein>
<evidence type="ECO:0000313" key="1">
    <source>
        <dbReference type="EMBL" id="TRZ18937.1"/>
    </source>
</evidence>
<accession>A0A8K1GJ16</accession>
<sequence length="115" mass="13119">MLIGLKKEPEKGNQRHSPPVFSAPLQIVCFCNCPVTCKQGLTGLEYEGRAVDIVHVNFSEAFDIDFHKTPMDKLIAYVLDDKIMSGYQRIMTTHYYNIPQLQLHGQPNCHKHVGY</sequence>
<gene>
    <name evidence="1" type="ORF">HGM15179_008168</name>
</gene>
<comment type="caution">
    <text evidence="1">The sequence shown here is derived from an EMBL/GenBank/DDBJ whole genome shotgun (WGS) entry which is preliminary data.</text>
</comment>
<dbReference type="OrthoDB" id="416119at2759"/>
<dbReference type="EMBL" id="SWJQ01000201">
    <property type="protein sequence ID" value="TRZ18937.1"/>
    <property type="molecule type" value="Genomic_DNA"/>
</dbReference>
<proteinExistence type="predicted"/>
<dbReference type="Proteomes" id="UP000796761">
    <property type="component" value="Unassembled WGS sequence"/>
</dbReference>
<evidence type="ECO:0000313" key="2">
    <source>
        <dbReference type="Proteomes" id="UP000796761"/>
    </source>
</evidence>
<name>A0A8K1GJ16_9PASS</name>
<dbReference type="AlphaFoldDB" id="A0A8K1GJ16"/>
<reference evidence="1" key="1">
    <citation type="submission" date="2019-04" db="EMBL/GenBank/DDBJ databases">
        <title>Genome assembly of Zosterops borbonicus 15179.</title>
        <authorList>
            <person name="Leroy T."/>
            <person name="Anselmetti Y."/>
            <person name="Tilak M.-K."/>
            <person name="Nabholz B."/>
        </authorList>
    </citation>
    <scope>NUCLEOTIDE SEQUENCE</scope>
    <source>
        <strain evidence="1">HGM_15179</strain>
        <tissue evidence="1">Muscle</tissue>
    </source>
</reference>
<organism evidence="1 2">
    <name type="scientific">Zosterops borbonicus</name>
    <dbReference type="NCBI Taxonomy" id="364589"/>
    <lineage>
        <taxon>Eukaryota</taxon>
        <taxon>Metazoa</taxon>
        <taxon>Chordata</taxon>
        <taxon>Craniata</taxon>
        <taxon>Vertebrata</taxon>
        <taxon>Euteleostomi</taxon>
        <taxon>Archelosauria</taxon>
        <taxon>Archosauria</taxon>
        <taxon>Dinosauria</taxon>
        <taxon>Saurischia</taxon>
        <taxon>Theropoda</taxon>
        <taxon>Coelurosauria</taxon>
        <taxon>Aves</taxon>
        <taxon>Neognathae</taxon>
        <taxon>Neoaves</taxon>
        <taxon>Telluraves</taxon>
        <taxon>Australaves</taxon>
        <taxon>Passeriformes</taxon>
        <taxon>Sylvioidea</taxon>
        <taxon>Zosteropidae</taxon>
        <taxon>Zosterops</taxon>
    </lineage>
</organism>